<name>A0A0F2T8A0_STRR3</name>
<keyword evidence="1" id="KW-0808">Transferase</keyword>
<dbReference type="AlphaFoldDB" id="A0A0F2T8A0"/>
<organism evidence="1 2">
    <name type="scientific">Streptomyces rubellomurinus (strain ATCC 31215)</name>
    <dbReference type="NCBI Taxonomy" id="359131"/>
    <lineage>
        <taxon>Bacteria</taxon>
        <taxon>Bacillati</taxon>
        <taxon>Actinomycetota</taxon>
        <taxon>Actinomycetes</taxon>
        <taxon>Kitasatosporales</taxon>
        <taxon>Streptomycetaceae</taxon>
        <taxon>Streptomyces</taxon>
    </lineage>
</organism>
<proteinExistence type="predicted"/>
<dbReference type="InterPro" id="IPR023346">
    <property type="entry name" value="Lysozyme-like_dom_sf"/>
</dbReference>
<dbReference type="EMBL" id="JZKH01000099">
    <property type="protein sequence ID" value="KJS58651.1"/>
    <property type="molecule type" value="Genomic_DNA"/>
</dbReference>
<protein>
    <submittedName>
        <fullName evidence="1">Serine/threonine protein kinase</fullName>
    </submittedName>
</protein>
<dbReference type="SUPFAM" id="SSF53955">
    <property type="entry name" value="Lysozyme-like"/>
    <property type="match status" value="1"/>
</dbReference>
<keyword evidence="1" id="KW-0418">Kinase</keyword>
<dbReference type="GO" id="GO:0004674">
    <property type="term" value="F:protein serine/threonine kinase activity"/>
    <property type="evidence" value="ECO:0007669"/>
    <property type="project" value="UniProtKB-KW"/>
</dbReference>
<comment type="caution">
    <text evidence="1">The sequence shown here is derived from an EMBL/GenBank/DDBJ whole genome shotgun (WGS) entry which is preliminary data.</text>
</comment>
<evidence type="ECO:0000313" key="1">
    <source>
        <dbReference type="EMBL" id="KJS58651.1"/>
    </source>
</evidence>
<dbReference type="Gene3D" id="1.10.530.10">
    <property type="match status" value="1"/>
</dbReference>
<gene>
    <name evidence="1" type="ORF">VM95_32065</name>
</gene>
<dbReference type="Proteomes" id="UP000033699">
    <property type="component" value="Unassembled WGS sequence"/>
</dbReference>
<sequence>MTPGDLRSDADVPAQFRGYIEAAARRCTEPEITPALLAAMLKVESNFDPNLRSPQTDEYGIARWTPAVFNAWAVDGDGDGIKDYMSPGDAITTMGVYTCWQAQRFKQNGLHSNFPALIAAGYRTSDKAVLQAAGPPPGTEQHVAEVLRYLKEYGVS</sequence>
<dbReference type="PATRIC" id="fig|359131.3.peg.8039"/>
<evidence type="ECO:0000313" key="2">
    <source>
        <dbReference type="Proteomes" id="UP000033699"/>
    </source>
</evidence>
<dbReference type="OrthoDB" id="3688891at2"/>
<reference evidence="1 2" key="1">
    <citation type="submission" date="2015-02" db="EMBL/GenBank/DDBJ databases">
        <authorList>
            <person name="Ju K.-S."/>
            <person name="Doroghazi J.R."/>
            <person name="Metcalf W."/>
        </authorList>
    </citation>
    <scope>NUCLEOTIDE SEQUENCE [LARGE SCALE GENOMIC DNA]</scope>
    <source>
        <strain evidence="1 2">ATCC 31215</strain>
    </source>
</reference>
<keyword evidence="2" id="KW-1185">Reference proteome</keyword>
<accession>A0A0F2T8A0</accession>
<keyword evidence="1" id="KW-0723">Serine/threonine-protein kinase</keyword>